<evidence type="ECO:0000256" key="5">
    <source>
        <dbReference type="SAM" id="Phobius"/>
    </source>
</evidence>
<organism evidence="7 8">
    <name type="scientific">Flavobacterium ardleyense</name>
    <dbReference type="NCBI Taxonomy" id="2038737"/>
    <lineage>
        <taxon>Bacteria</taxon>
        <taxon>Pseudomonadati</taxon>
        <taxon>Bacteroidota</taxon>
        <taxon>Flavobacteriia</taxon>
        <taxon>Flavobacteriales</taxon>
        <taxon>Flavobacteriaceae</taxon>
        <taxon>Flavobacterium</taxon>
    </lineage>
</organism>
<feature type="transmembrane region" description="Helical" evidence="5">
    <location>
        <begin position="78"/>
        <end position="100"/>
    </location>
</feature>
<evidence type="ECO:0000313" key="7">
    <source>
        <dbReference type="EMBL" id="MFD2909807.1"/>
    </source>
</evidence>
<keyword evidence="3 5" id="KW-1133">Transmembrane helix</keyword>
<dbReference type="InterPro" id="IPR009908">
    <property type="entry name" value="Methylamine_util_MauE"/>
</dbReference>
<proteinExistence type="predicted"/>
<evidence type="ECO:0000256" key="2">
    <source>
        <dbReference type="ARBA" id="ARBA00022692"/>
    </source>
</evidence>
<keyword evidence="4 5" id="KW-0472">Membrane</keyword>
<keyword evidence="2 5" id="KW-0812">Transmembrane</keyword>
<reference evidence="8" key="1">
    <citation type="journal article" date="2019" name="Int. J. Syst. Evol. Microbiol.">
        <title>The Global Catalogue of Microorganisms (GCM) 10K type strain sequencing project: providing services to taxonomists for standard genome sequencing and annotation.</title>
        <authorList>
            <consortium name="The Broad Institute Genomics Platform"/>
            <consortium name="The Broad Institute Genome Sequencing Center for Infectious Disease"/>
            <person name="Wu L."/>
            <person name="Ma J."/>
        </authorList>
    </citation>
    <scope>NUCLEOTIDE SEQUENCE [LARGE SCALE GENOMIC DNA]</scope>
    <source>
        <strain evidence="8">KCTC 52644</strain>
    </source>
</reference>
<feature type="transmembrane region" description="Helical" evidence="5">
    <location>
        <begin position="7"/>
        <end position="28"/>
    </location>
</feature>
<feature type="domain" description="Methylamine utilisation protein MauE" evidence="6">
    <location>
        <begin position="10"/>
        <end position="134"/>
    </location>
</feature>
<evidence type="ECO:0000256" key="3">
    <source>
        <dbReference type="ARBA" id="ARBA00022989"/>
    </source>
</evidence>
<protein>
    <submittedName>
        <fullName evidence="7">MauE/DoxX family redox-associated membrane protein</fullName>
    </submittedName>
</protein>
<feature type="transmembrane region" description="Helical" evidence="5">
    <location>
        <begin position="50"/>
        <end position="71"/>
    </location>
</feature>
<accession>A0ABW5ZAZ0</accession>
<dbReference type="Pfam" id="PF07291">
    <property type="entry name" value="MauE"/>
    <property type="match status" value="1"/>
</dbReference>
<comment type="subcellular location">
    <subcellularLocation>
        <location evidence="1">Membrane</location>
        <topology evidence="1">Multi-pass membrane protein</topology>
    </subcellularLocation>
</comment>
<dbReference type="RefSeq" id="WP_379808674.1">
    <property type="nucleotide sequence ID" value="NZ_JBHUOL010000021.1"/>
</dbReference>
<feature type="transmembrane region" description="Helical" evidence="5">
    <location>
        <begin position="120"/>
        <end position="137"/>
    </location>
</feature>
<comment type="caution">
    <text evidence="7">The sequence shown here is derived from an EMBL/GenBank/DDBJ whole genome shotgun (WGS) entry which is preliminary data.</text>
</comment>
<name>A0ABW5ZAZ0_9FLAO</name>
<sequence length="493" mass="56224">MRLSVNIRFIILELICLLYILLFVYAAVSKLLDFENFQVQLGQSPMLREFVLSISYGIPVLELVLASLLLFPKTKVIGLYGAFGLMTSFSIYLFILITYSDYIPCSCGGILEKMGWEAHLLFNILFVILAIIAIRIYGTQQTIPVKSQLKILLTLFVISLGFVTLQYFRTDEEKVALQHFIRHYPHHPIELAGQMDLQYNSYYLAGFQEGKIYLGNVTAPLSVKVIDIHTYQQENYIINLPTSNLRFHSLKLLVAGPYFYFYDGTTSVVFRGSITNWKASQWLYNVAYFTHMIPIDSSTIAIKALSNSTNENVLGLINKKDSVNVSLYPKILEKQVDGVFDTDGIMTFNSANKQLVYTYFYRNEFIVISPSFKSHLNYKTIDQTEIAQVKTVTLKKKNRKVLAAQPLTVNKNSTCSRDYVLIQSGIIGNYEPKDTWNTSSTIDVYSLLNGSYQFSFYIPHQKGKALRNFSISDSKIIAINGQYLTVYQLKSPF</sequence>
<evidence type="ECO:0000256" key="1">
    <source>
        <dbReference type="ARBA" id="ARBA00004141"/>
    </source>
</evidence>
<feature type="transmembrane region" description="Helical" evidence="5">
    <location>
        <begin position="149"/>
        <end position="168"/>
    </location>
</feature>
<dbReference type="Proteomes" id="UP001597549">
    <property type="component" value="Unassembled WGS sequence"/>
</dbReference>
<gene>
    <name evidence="7" type="ORF">ACFSX9_13800</name>
</gene>
<evidence type="ECO:0000313" key="8">
    <source>
        <dbReference type="Proteomes" id="UP001597549"/>
    </source>
</evidence>
<keyword evidence="8" id="KW-1185">Reference proteome</keyword>
<evidence type="ECO:0000256" key="4">
    <source>
        <dbReference type="ARBA" id="ARBA00023136"/>
    </source>
</evidence>
<evidence type="ECO:0000259" key="6">
    <source>
        <dbReference type="Pfam" id="PF07291"/>
    </source>
</evidence>
<dbReference type="EMBL" id="JBHUOL010000021">
    <property type="protein sequence ID" value="MFD2909807.1"/>
    <property type="molecule type" value="Genomic_DNA"/>
</dbReference>